<dbReference type="GO" id="GO:0005737">
    <property type="term" value="C:cytoplasm"/>
    <property type="evidence" value="ECO:0007669"/>
    <property type="project" value="TreeGrafter"/>
</dbReference>
<evidence type="ECO:0000313" key="3">
    <source>
        <dbReference type="Proteomes" id="UP000053660"/>
    </source>
</evidence>
<dbReference type="GO" id="GO:0016428">
    <property type="term" value="F:tRNA (cytidine-5-)-methyltransferase activity"/>
    <property type="evidence" value="ECO:0007669"/>
    <property type="project" value="TreeGrafter"/>
</dbReference>
<name>A0A0B1S9V8_OESDE</name>
<organism evidence="2 3">
    <name type="scientific">Oesophagostomum dentatum</name>
    <name type="common">Nodular worm</name>
    <dbReference type="NCBI Taxonomy" id="61180"/>
    <lineage>
        <taxon>Eukaryota</taxon>
        <taxon>Metazoa</taxon>
        <taxon>Ecdysozoa</taxon>
        <taxon>Nematoda</taxon>
        <taxon>Chromadorea</taxon>
        <taxon>Rhabditida</taxon>
        <taxon>Rhabditina</taxon>
        <taxon>Rhabditomorpha</taxon>
        <taxon>Strongyloidea</taxon>
        <taxon>Strongylidae</taxon>
        <taxon>Oesophagostomum</taxon>
    </lineage>
</organism>
<dbReference type="Proteomes" id="UP000053660">
    <property type="component" value="Unassembled WGS sequence"/>
</dbReference>
<dbReference type="AlphaFoldDB" id="A0A0B1S9V8"/>
<feature type="domain" description="RNA cytosine-C(5)-methyltransferase NSUN2-like pre-PUA" evidence="1">
    <location>
        <begin position="25"/>
        <end position="80"/>
    </location>
</feature>
<dbReference type="InterPro" id="IPR023267">
    <property type="entry name" value="RCMT"/>
</dbReference>
<gene>
    <name evidence="2" type="ORF">OESDEN_19666</name>
</gene>
<protein>
    <recommendedName>
        <fullName evidence="1">RNA cytosine-C(5)-methyltransferase NSUN2-like pre-PUA domain-containing protein</fullName>
    </recommendedName>
</protein>
<dbReference type="PANTHER" id="PTHR22808:SF1">
    <property type="entry name" value="RNA CYTOSINE-C(5)-METHYLTRANSFERASE NSUN2-RELATED"/>
    <property type="match status" value="1"/>
</dbReference>
<dbReference type="GO" id="GO:0005634">
    <property type="term" value="C:nucleus"/>
    <property type="evidence" value="ECO:0007669"/>
    <property type="project" value="TreeGrafter"/>
</dbReference>
<evidence type="ECO:0000313" key="2">
    <source>
        <dbReference type="EMBL" id="KHJ80656.1"/>
    </source>
</evidence>
<dbReference type="PANTHER" id="PTHR22808">
    <property type="entry name" value="NCL1 YEAST -RELATED NOL1/NOP2/FMU SUN DOMAIN-CONTAINING"/>
    <property type="match status" value="1"/>
</dbReference>
<dbReference type="Pfam" id="PF25376">
    <property type="entry name" value="Pre-PUA_NSUN2"/>
    <property type="match status" value="1"/>
</dbReference>
<keyword evidence="3" id="KW-1185">Reference proteome</keyword>
<sequence length="112" mass="13468">MLVTIGLLSRAPAYKKQKMFKDEPFTFLKKDDDRWFDIKGHYGIRDGFEYENLFSRRLAENDANCRQLFYANDAVKDFVVSLMAPAYKKQKMFKDEPFTFLKKDDDRWFDIK</sequence>
<reference evidence="2 3" key="1">
    <citation type="submission" date="2014-03" db="EMBL/GenBank/DDBJ databases">
        <title>Draft genome of the hookworm Oesophagostomum dentatum.</title>
        <authorList>
            <person name="Mitreva M."/>
        </authorList>
    </citation>
    <scope>NUCLEOTIDE SEQUENCE [LARGE SCALE GENOMIC DNA]</scope>
    <source>
        <strain evidence="2 3">OD-Hann</strain>
    </source>
</reference>
<dbReference type="InterPro" id="IPR057285">
    <property type="entry name" value="Pre-PUA_NSUN2"/>
</dbReference>
<dbReference type="GO" id="GO:0030488">
    <property type="term" value="P:tRNA methylation"/>
    <property type="evidence" value="ECO:0007669"/>
    <property type="project" value="TreeGrafter"/>
</dbReference>
<accession>A0A0B1S9V8</accession>
<evidence type="ECO:0000259" key="1">
    <source>
        <dbReference type="Pfam" id="PF25376"/>
    </source>
</evidence>
<dbReference type="OrthoDB" id="6093671at2759"/>
<dbReference type="GO" id="GO:0000049">
    <property type="term" value="F:tRNA binding"/>
    <property type="evidence" value="ECO:0007669"/>
    <property type="project" value="TreeGrafter"/>
</dbReference>
<proteinExistence type="predicted"/>
<dbReference type="EMBL" id="KN600099">
    <property type="protein sequence ID" value="KHJ80656.1"/>
    <property type="molecule type" value="Genomic_DNA"/>
</dbReference>